<feature type="region of interest" description="Disordered" evidence="1">
    <location>
        <begin position="619"/>
        <end position="643"/>
    </location>
</feature>
<evidence type="ECO:0000313" key="3">
    <source>
        <dbReference type="Proteomes" id="UP001153069"/>
    </source>
</evidence>
<comment type="caution">
    <text evidence="2">The sequence shown here is derived from an EMBL/GenBank/DDBJ whole genome shotgun (WGS) entry which is preliminary data.</text>
</comment>
<reference evidence="2" key="1">
    <citation type="submission" date="2020-06" db="EMBL/GenBank/DDBJ databases">
        <authorList>
            <consortium name="Plant Systems Biology data submission"/>
        </authorList>
    </citation>
    <scope>NUCLEOTIDE SEQUENCE</scope>
    <source>
        <strain evidence="2">D6</strain>
    </source>
</reference>
<proteinExistence type="predicted"/>
<dbReference type="Proteomes" id="UP001153069">
    <property type="component" value="Unassembled WGS sequence"/>
</dbReference>
<feature type="region of interest" description="Disordered" evidence="1">
    <location>
        <begin position="74"/>
        <end position="142"/>
    </location>
</feature>
<keyword evidence="3" id="KW-1185">Reference proteome</keyword>
<gene>
    <name evidence="2" type="ORF">SEMRO_1697_G291890.1</name>
</gene>
<accession>A0A9N8EQX1</accession>
<feature type="compositionally biased region" description="Polar residues" evidence="1">
    <location>
        <begin position="93"/>
        <end position="108"/>
    </location>
</feature>
<organism evidence="2 3">
    <name type="scientific">Seminavis robusta</name>
    <dbReference type="NCBI Taxonomy" id="568900"/>
    <lineage>
        <taxon>Eukaryota</taxon>
        <taxon>Sar</taxon>
        <taxon>Stramenopiles</taxon>
        <taxon>Ochrophyta</taxon>
        <taxon>Bacillariophyta</taxon>
        <taxon>Bacillariophyceae</taxon>
        <taxon>Bacillariophycidae</taxon>
        <taxon>Naviculales</taxon>
        <taxon>Naviculaceae</taxon>
        <taxon>Seminavis</taxon>
    </lineage>
</organism>
<protein>
    <submittedName>
        <fullName evidence="2">Uncharacterized protein</fullName>
    </submittedName>
</protein>
<feature type="region of interest" description="Disordered" evidence="1">
    <location>
        <begin position="563"/>
        <end position="585"/>
    </location>
</feature>
<name>A0A9N8EQX1_9STRA</name>
<feature type="compositionally biased region" description="Basic and acidic residues" evidence="1">
    <location>
        <begin position="568"/>
        <end position="585"/>
    </location>
</feature>
<evidence type="ECO:0000313" key="2">
    <source>
        <dbReference type="EMBL" id="CAB9525587.1"/>
    </source>
</evidence>
<sequence>MTQLDGKTKRKLLRDIEAHPEYSCEEVVKLDTKYQGDLLQAVRNRFHYLKRLKKENPKKYWKLFGEANEIGKNELDLDPEDDSPSKLVATWGSKPNTRSSSSNKATTKTPPPEQEPIIEEEETQSPAPQPLPEEVPSSSWSFSTPIKRKKTVNKMAPKKGTPSKLFHSPHSGFKQAAAVQRENIFKNKSEAMDAVDETIDVDLHYPEENGSEFLVHRVDECLSITDQTGTVVADKIRITLKCLVDLRDYDNYTGNIVLNGKGFLVTGPKVPHFLLHNHEGLSDLEQTPCERTKNKLATFANAVLGDPTRLVQTVLFLMPEEVIISTDFVNAVPPIPTHDQKAKLRLREYPLETEVGLAKAKMNQMFYPGWWEVRVVPATAPQHLRVNDEANDGIETAFQGSCMIASTTRAKATFSASRALFSVSAPAPAPAIPKPVTQLPSPMPTPIKAPLPAPQGKLIIAPTKPKPSKNALVLVSPNPVLSSSGLVVSQPNGPPAAAPASNLVVSQPNGPPAAAPAANLAVSQPNGPPTGNFLADFPPDAQFNVFSVAMGKQQEVRKTAFKATTNTTERRQSRFAGRSERSDKKKELLLQRKRLAKRQMMQRVSEHNEDSQLAAMAAQNGDDNEANDAALRQQALQQEKTETDDFINDLERIESEMQAALDEGDNLTADDY</sequence>
<feature type="region of interest" description="Disordered" evidence="1">
    <location>
        <begin position="507"/>
        <end position="531"/>
    </location>
</feature>
<evidence type="ECO:0000256" key="1">
    <source>
        <dbReference type="SAM" id="MobiDB-lite"/>
    </source>
</evidence>
<dbReference type="AlphaFoldDB" id="A0A9N8EQX1"/>
<dbReference type="EMBL" id="CAICTM010001695">
    <property type="protein sequence ID" value="CAB9525587.1"/>
    <property type="molecule type" value="Genomic_DNA"/>
</dbReference>